<protein>
    <submittedName>
        <fullName evidence="7">ABC transporter permease</fullName>
    </submittedName>
</protein>
<evidence type="ECO:0000259" key="6">
    <source>
        <dbReference type="Pfam" id="PF12698"/>
    </source>
</evidence>
<keyword evidence="4 5" id="KW-0472">Membrane</keyword>
<evidence type="ECO:0000256" key="5">
    <source>
        <dbReference type="SAM" id="Phobius"/>
    </source>
</evidence>
<dbReference type="PANTHER" id="PTHR43471:SF3">
    <property type="entry name" value="ABC TRANSPORTER PERMEASE PROTEIN NATB"/>
    <property type="match status" value="1"/>
</dbReference>
<dbReference type="Pfam" id="PF12698">
    <property type="entry name" value="ABC2_membrane_3"/>
    <property type="match status" value="1"/>
</dbReference>
<dbReference type="PANTHER" id="PTHR43471">
    <property type="entry name" value="ABC TRANSPORTER PERMEASE"/>
    <property type="match status" value="1"/>
</dbReference>
<feature type="transmembrane region" description="Helical" evidence="5">
    <location>
        <begin position="21"/>
        <end position="43"/>
    </location>
</feature>
<evidence type="ECO:0000256" key="1">
    <source>
        <dbReference type="ARBA" id="ARBA00004141"/>
    </source>
</evidence>
<keyword evidence="2 5" id="KW-0812">Transmembrane</keyword>
<evidence type="ECO:0000256" key="4">
    <source>
        <dbReference type="ARBA" id="ARBA00023136"/>
    </source>
</evidence>
<dbReference type="Gene3D" id="3.40.190.10">
    <property type="entry name" value="Periplasmic binding protein-like II"/>
    <property type="match status" value="1"/>
</dbReference>
<comment type="caution">
    <text evidence="7">The sequence shown here is derived from an EMBL/GenBank/DDBJ whole genome shotgun (WGS) entry which is preliminary data.</text>
</comment>
<feature type="transmembrane region" description="Helical" evidence="5">
    <location>
        <begin position="186"/>
        <end position="214"/>
    </location>
</feature>
<dbReference type="EMBL" id="JBHSGO010000205">
    <property type="protein sequence ID" value="MFC4666533.1"/>
    <property type="molecule type" value="Genomic_DNA"/>
</dbReference>
<feature type="transmembrane region" description="Helical" evidence="5">
    <location>
        <begin position="350"/>
        <end position="367"/>
    </location>
</feature>
<accession>A0ABV9K9J9</accession>
<name>A0ABV9K9J9_9PORP</name>
<feature type="transmembrane region" description="Helical" evidence="5">
    <location>
        <begin position="235"/>
        <end position="256"/>
    </location>
</feature>
<keyword evidence="3 5" id="KW-1133">Transmembrane helix</keyword>
<keyword evidence="8" id="KW-1185">Reference proteome</keyword>
<feature type="transmembrane region" description="Helical" evidence="5">
    <location>
        <begin position="322"/>
        <end position="344"/>
    </location>
</feature>
<evidence type="ECO:0000256" key="3">
    <source>
        <dbReference type="ARBA" id="ARBA00022989"/>
    </source>
</evidence>
<proteinExistence type="predicted"/>
<dbReference type="RefSeq" id="WP_380079693.1">
    <property type="nucleotide sequence ID" value="NZ_JBHSGO010000205.1"/>
</dbReference>
<feature type="transmembrane region" description="Helical" evidence="5">
    <location>
        <begin position="408"/>
        <end position="429"/>
    </location>
</feature>
<sequence length="452" mass="50313">MKSKIGIIIGREFGIRVRKKSFLVMTILMPILFIGIITLPIFLAKFSSSEIKTVAVIDATGKYLPLLKDTDDFHFIAADKPASAYRSEGSKDCEVEAVVDISGPILVGDSLTVAPDRVNIYSFKQMPTKLQEYVNTTLSSYLTNERLKLYNINNLDEIMQRAEVHVNPRTFKWNDKGELERTSGDIAGVLGLVLTFVSYLFIMMYGAMVLSGVLEEKKSRIMEVMVCSVKPFDLMMGKIIGIGLVGLLQIVLWIVLSAGLIFGMQFLTLGGIYDSATIANMQMSQMQGGMLSSGMSAENLNQMQDIMSSIASINFGEILSMFMLYFIGGYLLYASLFAAIGAAVSNDEDTNQFMIPVSVIMLFSFYAALGSKDNPEGPLAFWSSMIPFTSPVVMMVRLPYDVPIWQEILSVAILFATFVLVTWIAAKIYRVGILMYGKKPSLKEMWHWISYK</sequence>
<evidence type="ECO:0000313" key="7">
    <source>
        <dbReference type="EMBL" id="MFC4666533.1"/>
    </source>
</evidence>
<dbReference type="SUPFAM" id="SSF53850">
    <property type="entry name" value="Periplasmic binding protein-like II"/>
    <property type="match status" value="1"/>
</dbReference>
<organism evidence="7 8">
    <name type="scientific">Falsiporphyromonas endometrii</name>
    <dbReference type="NCBI Taxonomy" id="1387297"/>
    <lineage>
        <taxon>Bacteria</taxon>
        <taxon>Pseudomonadati</taxon>
        <taxon>Bacteroidota</taxon>
        <taxon>Bacteroidia</taxon>
        <taxon>Bacteroidales</taxon>
        <taxon>Porphyromonadaceae</taxon>
        <taxon>Falsiporphyromonas</taxon>
    </lineage>
</organism>
<comment type="subcellular location">
    <subcellularLocation>
        <location evidence="1">Membrane</location>
        <topology evidence="1">Multi-pass membrane protein</topology>
    </subcellularLocation>
</comment>
<reference evidence="8" key="1">
    <citation type="journal article" date="2019" name="Int. J. Syst. Evol. Microbiol.">
        <title>The Global Catalogue of Microorganisms (GCM) 10K type strain sequencing project: providing services to taxonomists for standard genome sequencing and annotation.</title>
        <authorList>
            <consortium name="The Broad Institute Genomics Platform"/>
            <consortium name="The Broad Institute Genome Sequencing Center for Infectious Disease"/>
            <person name="Wu L."/>
            <person name="Ma J."/>
        </authorList>
    </citation>
    <scope>NUCLEOTIDE SEQUENCE [LARGE SCALE GENOMIC DNA]</scope>
    <source>
        <strain evidence="8">CGMCC 4.7357</strain>
    </source>
</reference>
<evidence type="ECO:0000256" key="2">
    <source>
        <dbReference type="ARBA" id="ARBA00022692"/>
    </source>
</evidence>
<dbReference type="InterPro" id="IPR013525">
    <property type="entry name" value="ABC2_TM"/>
</dbReference>
<evidence type="ECO:0000313" key="8">
    <source>
        <dbReference type="Proteomes" id="UP001596020"/>
    </source>
</evidence>
<gene>
    <name evidence="7" type="ORF">ACFO3G_08000</name>
</gene>
<feature type="domain" description="ABC-2 type transporter transmembrane" evidence="6">
    <location>
        <begin position="20"/>
        <end position="426"/>
    </location>
</feature>
<dbReference type="Proteomes" id="UP001596020">
    <property type="component" value="Unassembled WGS sequence"/>
</dbReference>